<evidence type="ECO:0000259" key="3">
    <source>
        <dbReference type="SMART" id="SM00065"/>
    </source>
</evidence>
<dbReference type="GO" id="GO:0030313">
    <property type="term" value="C:cell envelope"/>
    <property type="evidence" value="ECO:0007669"/>
    <property type="project" value="UniProtKB-SubCell"/>
</dbReference>
<dbReference type="PANTHER" id="PTHR32347:SF23">
    <property type="entry name" value="BLL5650 PROTEIN"/>
    <property type="match status" value="1"/>
</dbReference>
<dbReference type="Gene3D" id="2.40.30.170">
    <property type="match status" value="1"/>
</dbReference>
<keyword evidence="5" id="KW-1185">Reference proteome</keyword>
<comment type="subcellular location">
    <subcellularLocation>
        <location evidence="1">Cell envelope</location>
    </subcellularLocation>
</comment>
<dbReference type="InterPro" id="IPR050465">
    <property type="entry name" value="UPF0194_transport"/>
</dbReference>
<evidence type="ECO:0000256" key="1">
    <source>
        <dbReference type="ARBA" id="ARBA00004196"/>
    </source>
</evidence>
<dbReference type="InterPro" id="IPR058647">
    <property type="entry name" value="BSH_CzcB-like"/>
</dbReference>
<dbReference type="AlphaFoldDB" id="A0A508TYS6"/>
<evidence type="ECO:0000313" key="5">
    <source>
        <dbReference type="Proteomes" id="UP000328092"/>
    </source>
</evidence>
<reference evidence="4" key="1">
    <citation type="submission" date="2019-02" db="EMBL/GenBank/DDBJ databases">
        <authorList>
            <person name="Pothier F.J."/>
        </authorList>
    </citation>
    <scope>NUCLEOTIDE SEQUENCE</scope>
    <source>
        <strain evidence="4">CI-1B</strain>
    </source>
</reference>
<sequence length="640" mass="68728">MSEPDASRLANEGLGLQLRRVPVDPATSPHWRGLLDARDEAAFGSAWLALQCSRLPGVAGGLLLIRQADAAAPHLTVTWPPRDLDASDLSRFAETAYAERRMVVGPGRVGSDTSSAHPVALVVAVPLGFAKGPFAAAAIALTTTAGKPVLTPEIIADRLRWEAGWLETLPWARLAGDLSSDVTRAASCLDLLAAVGAQPRLRGMAIAVTNELATRLSCDRVSLGIVRRNGAVRLRAVSHSAGFRRDNRLADAIEDAMDEAIEQRGTVAYPVLPAMERAMTIAQRALAESVKAPGASAMTAVLVDGRGKPIGALTFERHRNEPFTAETLKLAEAITSLLGPQLGLLLRANRLVAGRLADRVGDACQALFGARRPVLKLCVLGVAALALTLIFAEGEHRVTAKSVLEAEVQRAAVAPFDGFVRSAAVRAGDTVQGGDLLAALDDRDLVLDRLKWRAERDKLLQRQREALGKHDRSNLAVLDPQIRQAESQLALAEEKLARARIIAPFDGIVVSGDLSQMLGSPIEKGKVLFEIAPLDSYRLIVQVDERDVRYVAVGQNGTVAFAGRPGDPVPITLNKITPVTVAEEGRNSFRVEARLSGSGLQLRSGMEGVAKVKAGRRSIVWIWMHPVVDWLRLAAWRYLP</sequence>
<evidence type="ECO:0000256" key="2">
    <source>
        <dbReference type="ARBA" id="ARBA00023054"/>
    </source>
</evidence>
<dbReference type="InterPro" id="IPR029016">
    <property type="entry name" value="GAF-like_dom_sf"/>
</dbReference>
<gene>
    <name evidence="4" type="ORF">CI1B_77690</name>
</gene>
<dbReference type="InterPro" id="IPR003018">
    <property type="entry name" value="GAF"/>
</dbReference>
<feature type="domain" description="GAF" evidence="3">
    <location>
        <begin position="200"/>
        <end position="352"/>
    </location>
</feature>
<dbReference type="SUPFAM" id="SSF55781">
    <property type="entry name" value="GAF domain-like"/>
    <property type="match status" value="1"/>
</dbReference>
<accession>A0A508TYS6</accession>
<name>A0A508TYS6_9BRAD</name>
<dbReference type="Pfam" id="PF25973">
    <property type="entry name" value="BSH_CzcB"/>
    <property type="match status" value="1"/>
</dbReference>
<dbReference type="SMART" id="SM00065">
    <property type="entry name" value="GAF"/>
    <property type="match status" value="1"/>
</dbReference>
<dbReference type="Pfam" id="PF01590">
    <property type="entry name" value="GAF"/>
    <property type="match status" value="1"/>
</dbReference>
<dbReference type="Gene3D" id="3.30.450.40">
    <property type="match status" value="1"/>
</dbReference>
<keyword evidence="2" id="KW-0175">Coiled coil</keyword>
<dbReference type="Proteomes" id="UP000328092">
    <property type="component" value="Unassembled WGS sequence"/>
</dbReference>
<comment type="caution">
    <text evidence="4">The sequence shown here is derived from an EMBL/GenBank/DDBJ whole genome shotgun (WGS) entry which is preliminary data.</text>
</comment>
<proteinExistence type="predicted"/>
<evidence type="ECO:0000313" key="4">
    <source>
        <dbReference type="EMBL" id="VIO79400.1"/>
    </source>
</evidence>
<dbReference type="EMBL" id="CAADFC020000033">
    <property type="protein sequence ID" value="VIO79400.1"/>
    <property type="molecule type" value="Genomic_DNA"/>
</dbReference>
<protein>
    <recommendedName>
        <fullName evidence="3">GAF domain-containing protein</fullName>
    </recommendedName>
</protein>
<organism evidence="4 5">
    <name type="scientific">Bradyrhizobium ivorense</name>
    <dbReference type="NCBI Taxonomy" id="2511166"/>
    <lineage>
        <taxon>Bacteria</taxon>
        <taxon>Pseudomonadati</taxon>
        <taxon>Pseudomonadota</taxon>
        <taxon>Alphaproteobacteria</taxon>
        <taxon>Hyphomicrobiales</taxon>
        <taxon>Nitrobacteraceae</taxon>
        <taxon>Bradyrhizobium</taxon>
    </lineage>
</organism>
<dbReference type="RefSeq" id="WP_139864284.1">
    <property type="nucleotide sequence ID" value="NZ_CAADFC020000033.1"/>
</dbReference>
<dbReference type="SUPFAM" id="SSF111369">
    <property type="entry name" value="HlyD-like secretion proteins"/>
    <property type="match status" value="1"/>
</dbReference>
<dbReference type="PANTHER" id="PTHR32347">
    <property type="entry name" value="EFFLUX SYSTEM COMPONENT YKNX-RELATED"/>
    <property type="match status" value="1"/>
</dbReference>
<dbReference type="OrthoDB" id="9806939at2"/>